<feature type="region of interest" description="Disordered" evidence="5">
    <location>
        <begin position="30"/>
        <end position="78"/>
    </location>
</feature>
<keyword evidence="3" id="KW-0597">Phosphoprotein</keyword>
<evidence type="ECO:0000256" key="1">
    <source>
        <dbReference type="ARBA" id="ARBA00004604"/>
    </source>
</evidence>
<dbReference type="PANTHER" id="PTHR14150:SF12">
    <property type="entry name" value="U3 SMALL NUCLEOLAR RNA-ASSOCIATED PROTEIN 14 HOMOLOG A"/>
    <property type="match status" value="1"/>
</dbReference>
<sequence length="609" mass="70492">MASAEDERVNFDELLVSIKSTRNVNEIKEKLDREQKRAATGQERRHGKTKKAVQQKRRPVTEAEAELEAALEAQESERRNKKVLEAPLHRQARNRIESRLAYRQTKEELRPWDSIVEGLRVAEQLQFPHDERRDDPLRTLTAEERAKTFTPRTELELRMAEVLNGSKHAIRDGEQYSRAERELLKAMDVTEAQRKCAELRRMRALMSFQASKLKRQSKIKSKQFHRIRKRQQRRELVKEVEQLLVKDPEQADEKLKELEKDRAYERATLKHRGTNKWTKQVRKFAARDPQLRHKLEDQLRLGRELKRKNEAVALGDAANDDDESDKNSEAANFGEEEEKKHLVATESGNLDAALNPFYRSALENIRRERKTVSKQARAKAAKLVEHGVNFGGQLASVVAEVAKGPELDETEDEPTPFLDLNVRPILQVPQELADGADSDSDVQHAFQAEAYADDDVLGEFQRRKERVETQEKPKAKQSKYLRGWGAWTGPGISEEAEQRRELKVFGQQPVLKARRRKDANRPGVIIREQRVSEGIQRLQPRDVPFPFTRIQDYEAYVRQPLGRDWNTPIAHQQLTKPSIVTKDGRIIRPLNKEVKKHKKMIADIIGENI</sequence>
<evidence type="ECO:0000256" key="2">
    <source>
        <dbReference type="ARBA" id="ARBA00007774"/>
    </source>
</evidence>
<feature type="region of interest" description="Disordered" evidence="5">
    <location>
        <begin position="312"/>
        <end position="340"/>
    </location>
</feature>
<evidence type="ECO:0000256" key="5">
    <source>
        <dbReference type="SAM" id="MobiDB-lite"/>
    </source>
</evidence>
<evidence type="ECO:0000313" key="6">
    <source>
        <dbReference type="Proteomes" id="UP000050741"/>
    </source>
</evidence>
<protein>
    <submittedName>
        <fullName evidence="7">Small-subunit processome</fullName>
    </submittedName>
</protein>
<dbReference type="GO" id="GO:0006364">
    <property type="term" value="P:rRNA processing"/>
    <property type="evidence" value="ECO:0007669"/>
    <property type="project" value="InterPro"/>
</dbReference>
<evidence type="ECO:0000256" key="3">
    <source>
        <dbReference type="ARBA" id="ARBA00022553"/>
    </source>
</evidence>
<reference evidence="6" key="2">
    <citation type="submission" date="2014-05" db="EMBL/GenBank/DDBJ databases">
        <title>The genome and life-stage specific transcriptomes of Globodera pallida elucidate key aspects of plant parasitism by a cyst nematode.</title>
        <authorList>
            <person name="Cotton J.A."/>
            <person name="Lilley C.J."/>
            <person name="Jones L.M."/>
            <person name="Kikuchi T."/>
            <person name="Reid A.J."/>
            <person name="Thorpe P."/>
            <person name="Tsai I.J."/>
            <person name="Beasley H."/>
            <person name="Blok V."/>
            <person name="Cock P.J.A."/>
            <person name="Van den Akker S.E."/>
            <person name="Holroyd N."/>
            <person name="Hunt M."/>
            <person name="Mantelin S."/>
            <person name="Naghra H."/>
            <person name="Pain A."/>
            <person name="Palomares-Rius J.E."/>
            <person name="Zarowiecki M."/>
            <person name="Berriman M."/>
            <person name="Jones J.T."/>
            <person name="Urwin P.E."/>
        </authorList>
    </citation>
    <scope>NUCLEOTIDE SEQUENCE [LARGE SCALE GENOMIC DNA]</scope>
    <source>
        <strain evidence="6">Lindley</strain>
    </source>
</reference>
<dbReference type="Proteomes" id="UP000050741">
    <property type="component" value="Unassembled WGS sequence"/>
</dbReference>
<evidence type="ECO:0000313" key="7">
    <source>
        <dbReference type="WBParaSite" id="GPLIN_000693700"/>
    </source>
</evidence>
<feature type="compositionally biased region" description="Basic residues" evidence="5">
    <location>
        <begin position="45"/>
        <end position="58"/>
    </location>
</feature>
<comment type="similarity">
    <text evidence="2">Belongs to the UTP14 family.</text>
</comment>
<evidence type="ECO:0000256" key="4">
    <source>
        <dbReference type="ARBA" id="ARBA00023242"/>
    </source>
</evidence>
<dbReference type="AlphaFoldDB" id="A0A183C243"/>
<comment type="subcellular location">
    <subcellularLocation>
        <location evidence="1">Nucleus</location>
        <location evidence="1">Nucleolus</location>
    </subcellularLocation>
</comment>
<dbReference type="Pfam" id="PF04615">
    <property type="entry name" value="Utp14"/>
    <property type="match status" value="2"/>
</dbReference>
<dbReference type="WBParaSite" id="GPLIN_000693700">
    <property type="protein sequence ID" value="GPLIN_000693700"/>
    <property type="gene ID" value="GPLIN_000693700"/>
</dbReference>
<dbReference type="GO" id="GO:0032040">
    <property type="term" value="C:small-subunit processome"/>
    <property type="evidence" value="ECO:0007669"/>
    <property type="project" value="InterPro"/>
</dbReference>
<organism evidence="6 7">
    <name type="scientific">Globodera pallida</name>
    <name type="common">Potato cyst nematode worm</name>
    <name type="synonym">Heterodera pallida</name>
    <dbReference type="NCBI Taxonomy" id="36090"/>
    <lineage>
        <taxon>Eukaryota</taxon>
        <taxon>Metazoa</taxon>
        <taxon>Ecdysozoa</taxon>
        <taxon>Nematoda</taxon>
        <taxon>Chromadorea</taxon>
        <taxon>Rhabditida</taxon>
        <taxon>Tylenchina</taxon>
        <taxon>Tylenchomorpha</taxon>
        <taxon>Tylenchoidea</taxon>
        <taxon>Heteroderidae</taxon>
        <taxon>Heteroderinae</taxon>
        <taxon>Globodera</taxon>
    </lineage>
</organism>
<accession>A0A183C243</accession>
<proteinExistence type="inferred from homology"/>
<reference evidence="7" key="3">
    <citation type="submission" date="2016-06" db="UniProtKB">
        <authorList>
            <consortium name="WormBaseParasite"/>
        </authorList>
    </citation>
    <scope>IDENTIFICATION</scope>
</reference>
<keyword evidence="6" id="KW-1185">Reference proteome</keyword>
<dbReference type="InterPro" id="IPR006709">
    <property type="entry name" value="SSU_processome_Utp14"/>
</dbReference>
<keyword evidence="4" id="KW-0539">Nucleus</keyword>
<dbReference type="PANTHER" id="PTHR14150">
    <property type="entry name" value="U3 SMALL NUCLEOLAR RNA-ASSOCIATED PROTEIN 14"/>
    <property type="match status" value="1"/>
</dbReference>
<reference evidence="6" key="1">
    <citation type="submission" date="2013-12" db="EMBL/GenBank/DDBJ databases">
        <authorList>
            <person name="Aslett M."/>
        </authorList>
    </citation>
    <scope>NUCLEOTIDE SEQUENCE [LARGE SCALE GENOMIC DNA]</scope>
    <source>
        <strain evidence="6">Lindley</strain>
    </source>
</reference>
<name>A0A183C243_GLOPA</name>